<comment type="caution">
    <text evidence="2">The sequence shown here is derived from an EMBL/GenBank/DDBJ whole genome shotgun (WGS) entry which is preliminary data.</text>
</comment>
<proteinExistence type="predicted"/>
<dbReference type="EMBL" id="JAACXV010014065">
    <property type="protein sequence ID" value="KAF7270751.1"/>
    <property type="molecule type" value="Genomic_DNA"/>
</dbReference>
<gene>
    <name evidence="2" type="ORF">GWI33_016333</name>
</gene>
<evidence type="ECO:0000256" key="1">
    <source>
        <dbReference type="SAM" id="MobiDB-lite"/>
    </source>
</evidence>
<feature type="region of interest" description="Disordered" evidence="1">
    <location>
        <begin position="41"/>
        <end position="69"/>
    </location>
</feature>
<dbReference type="Proteomes" id="UP000625711">
    <property type="component" value="Unassembled WGS sequence"/>
</dbReference>
<protein>
    <submittedName>
        <fullName evidence="2">Uncharacterized protein</fullName>
    </submittedName>
</protein>
<reference evidence="2" key="1">
    <citation type="submission" date="2020-08" db="EMBL/GenBank/DDBJ databases">
        <title>Genome sequencing and assembly of the red palm weevil Rhynchophorus ferrugineus.</title>
        <authorList>
            <person name="Dias G.B."/>
            <person name="Bergman C.M."/>
            <person name="Manee M."/>
        </authorList>
    </citation>
    <scope>NUCLEOTIDE SEQUENCE</scope>
    <source>
        <strain evidence="2">AA-2017</strain>
        <tissue evidence="2">Whole larva</tissue>
    </source>
</reference>
<evidence type="ECO:0000313" key="3">
    <source>
        <dbReference type="Proteomes" id="UP000625711"/>
    </source>
</evidence>
<keyword evidence="3" id="KW-1185">Reference proteome</keyword>
<accession>A0A834M784</accession>
<sequence length="69" mass="7799">MYVFVIVSLCISSEEVTIAEMNWLNESGIVRHLALADGSHRPNVQKRTPAVCETEKPSVWPESERDADR</sequence>
<dbReference type="AlphaFoldDB" id="A0A834M784"/>
<organism evidence="2 3">
    <name type="scientific">Rhynchophorus ferrugineus</name>
    <name type="common">Red palm weevil</name>
    <name type="synonym">Curculio ferrugineus</name>
    <dbReference type="NCBI Taxonomy" id="354439"/>
    <lineage>
        <taxon>Eukaryota</taxon>
        <taxon>Metazoa</taxon>
        <taxon>Ecdysozoa</taxon>
        <taxon>Arthropoda</taxon>
        <taxon>Hexapoda</taxon>
        <taxon>Insecta</taxon>
        <taxon>Pterygota</taxon>
        <taxon>Neoptera</taxon>
        <taxon>Endopterygota</taxon>
        <taxon>Coleoptera</taxon>
        <taxon>Polyphaga</taxon>
        <taxon>Cucujiformia</taxon>
        <taxon>Curculionidae</taxon>
        <taxon>Dryophthorinae</taxon>
        <taxon>Rhynchophorus</taxon>
    </lineage>
</organism>
<name>A0A834M784_RHYFE</name>
<evidence type="ECO:0000313" key="2">
    <source>
        <dbReference type="EMBL" id="KAF7270751.1"/>
    </source>
</evidence>